<keyword evidence="3" id="KW-1185">Reference proteome</keyword>
<dbReference type="KEGG" id="sgz:C0216_20075"/>
<keyword evidence="1" id="KW-0472">Membrane</keyword>
<reference evidence="2 3" key="1">
    <citation type="submission" date="2018-01" db="EMBL/GenBank/DDBJ databases">
        <title>Draft genome Sequence of streptomyces globosus LZH-48.</title>
        <authorList>
            <person name="Ran K."/>
            <person name="Li Z."/>
            <person name="Wei S."/>
            <person name="Dong R."/>
        </authorList>
    </citation>
    <scope>NUCLEOTIDE SEQUENCE [LARGE SCALE GENOMIC DNA]</scope>
    <source>
        <strain evidence="2 3">LZH-48</strain>
    </source>
</reference>
<dbReference type="AlphaFoldDB" id="A0A344U3G7"/>
<gene>
    <name evidence="2" type="ORF">C0216_20075</name>
</gene>
<organism evidence="2 3">
    <name type="scientific">Streptomyces globosus</name>
    <dbReference type="NCBI Taxonomy" id="68209"/>
    <lineage>
        <taxon>Bacteria</taxon>
        <taxon>Bacillati</taxon>
        <taxon>Actinomycetota</taxon>
        <taxon>Actinomycetes</taxon>
        <taxon>Kitasatosporales</taxon>
        <taxon>Streptomycetaceae</taxon>
        <taxon>Streptomyces</taxon>
    </lineage>
</organism>
<evidence type="ECO:0000256" key="1">
    <source>
        <dbReference type="SAM" id="Phobius"/>
    </source>
</evidence>
<keyword evidence="1" id="KW-0812">Transmembrane</keyword>
<proteinExistence type="predicted"/>
<dbReference type="Proteomes" id="UP000252004">
    <property type="component" value="Chromosome"/>
</dbReference>
<sequence>MLWGLNSFGEVGWLVFLCAFVIPLGIALLRNGARLLSGRPEAGPRLSQLLMVPAGLSGVAIGAMVAQADLATDSAQNQLVCFITAFVLSAATIVLTEARSTKAYLGLF</sequence>
<evidence type="ECO:0000313" key="3">
    <source>
        <dbReference type="Proteomes" id="UP000252004"/>
    </source>
</evidence>
<dbReference type="EMBL" id="CP030862">
    <property type="protein sequence ID" value="AXE25438.1"/>
    <property type="molecule type" value="Genomic_DNA"/>
</dbReference>
<evidence type="ECO:0000313" key="2">
    <source>
        <dbReference type="EMBL" id="AXE25438.1"/>
    </source>
</evidence>
<dbReference type="OrthoDB" id="4351061at2"/>
<feature type="transmembrane region" description="Helical" evidence="1">
    <location>
        <begin position="74"/>
        <end position="95"/>
    </location>
</feature>
<keyword evidence="1" id="KW-1133">Transmembrane helix</keyword>
<accession>A0A344U3G7</accession>
<feature type="transmembrane region" description="Helical" evidence="1">
    <location>
        <begin position="49"/>
        <end position="68"/>
    </location>
</feature>
<feature type="transmembrane region" description="Helical" evidence="1">
    <location>
        <begin position="12"/>
        <end position="29"/>
    </location>
</feature>
<protein>
    <submittedName>
        <fullName evidence="2">Uncharacterized protein</fullName>
    </submittedName>
</protein>
<name>A0A344U3G7_9ACTN</name>